<name>A0AAD8EYX0_BIOPF</name>
<gene>
    <name evidence="2" type="ORF">Bpfe_025493</name>
</gene>
<organism evidence="2 3">
    <name type="scientific">Biomphalaria pfeifferi</name>
    <name type="common">Bloodfluke planorb</name>
    <name type="synonym">Freshwater snail</name>
    <dbReference type="NCBI Taxonomy" id="112525"/>
    <lineage>
        <taxon>Eukaryota</taxon>
        <taxon>Metazoa</taxon>
        <taxon>Spiralia</taxon>
        <taxon>Lophotrochozoa</taxon>
        <taxon>Mollusca</taxon>
        <taxon>Gastropoda</taxon>
        <taxon>Heterobranchia</taxon>
        <taxon>Euthyneura</taxon>
        <taxon>Panpulmonata</taxon>
        <taxon>Hygrophila</taxon>
        <taxon>Lymnaeoidea</taxon>
        <taxon>Planorbidae</taxon>
        <taxon>Biomphalaria</taxon>
    </lineage>
</organism>
<evidence type="ECO:0000313" key="2">
    <source>
        <dbReference type="EMBL" id="KAK0045110.1"/>
    </source>
</evidence>
<protein>
    <submittedName>
        <fullName evidence="2">Uncharacterized protein</fullName>
    </submittedName>
</protein>
<evidence type="ECO:0000256" key="1">
    <source>
        <dbReference type="SAM" id="MobiDB-lite"/>
    </source>
</evidence>
<comment type="caution">
    <text evidence="2">The sequence shown here is derived from an EMBL/GenBank/DDBJ whole genome shotgun (WGS) entry which is preliminary data.</text>
</comment>
<reference evidence="2" key="2">
    <citation type="submission" date="2023-04" db="EMBL/GenBank/DDBJ databases">
        <authorList>
            <person name="Bu L."/>
            <person name="Lu L."/>
            <person name="Laidemitt M.R."/>
            <person name="Zhang S.M."/>
            <person name="Mutuku M."/>
            <person name="Mkoji G."/>
            <person name="Steinauer M."/>
            <person name="Loker E.S."/>
        </authorList>
    </citation>
    <scope>NUCLEOTIDE SEQUENCE</scope>
    <source>
        <strain evidence="2">KasaAsao</strain>
        <tissue evidence="2">Whole Snail</tissue>
    </source>
</reference>
<feature type="region of interest" description="Disordered" evidence="1">
    <location>
        <begin position="1"/>
        <end position="26"/>
    </location>
</feature>
<proteinExistence type="predicted"/>
<dbReference type="EMBL" id="JASAOG010000186">
    <property type="protein sequence ID" value="KAK0045110.1"/>
    <property type="molecule type" value="Genomic_DNA"/>
</dbReference>
<keyword evidence="3" id="KW-1185">Reference proteome</keyword>
<accession>A0AAD8EYX0</accession>
<evidence type="ECO:0000313" key="3">
    <source>
        <dbReference type="Proteomes" id="UP001233172"/>
    </source>
</evidence>
<reference evidence="2" key="1">
    <citation type="journal article" date="2023" name="PLoS Negl. Trop. Dis.">
        <title>A genome sequence for Biomphalaria pfeifferi, the major vector snail for the human-infecting parasite Schistosoma mansoni.</title>
        <authorList>
            <person name="Bu L."/>
            <person name="Lu L."/>
            <person name="Laidemitt M.R."/>
            <person name="Zhang S.M."/>
            <person name="Mutuku M."/>
            <person name="Mkoji G."/>
            <person name="Steinauer M."/>
            <person name="Loker E.S."/>
        </authorList>
    </citation>
    <scope>NUCLEOTIDE SEQUENCE</scope>
    <source>
        <strain evidence="2">KasaAsao</strain>
    </source>
</reference>
<sequence>MRSNSAPSRLLYSPVTGAYSTPREGACKPSQTVAYNFQSQIQGTPFLRLGKPLDLMNSVVQRWNFRPIPQTLTWVPLSPRGKFIARATRNHSLEFKEGEEKNKKPRNRRGSRERGGA</sequence>
<dbReference type="AlphaFoldDB" id="A0AAD8EYX0"/>
<feature type="region of interest" description="Disordered" evidence="1">
    <location>
        <begin position="94"/>
        <end position="117"/>
    </location>
</feature>
<dbReference type="Proteomes" id="UP001233172">
    <property type="component" value="Unassembled WGS sequence"/>
</dbReference>